<dbReference type="GO" id="GO:0008270">
    <property type="term" value="F:zinc ion binding"/>
    <property type="evidence" value="ECO:0007669"/>
    <property type="project" value="InterPro"/>
</dbReference>
<dbReference type="GO" id="GO:0003676">
    <property type="term" value="F:nucleic acid binding"/>
    <property type="evidence" value="ECO:0007669"/>
    <property type="project" value="InterPro"/>
</dbReference>
<dbReference type="KEGG" id="lua:D4A81_09240"/>
<dbReference type="EMBL" id="CP032364">
    <property type="protein sequence ID" value="AYB00110.1"/>
    <property type="molecule type" value="Genomic_DNA"/>
</dbReference>
<accession>A0A385Q2Y9</accession>
<reference evidence="2 3" key="1">
    <citation type="submission" date="2018-09" db="EMBL/GenBank/DDBJ databases">
        <title>Genome sequencing of Lachnoanaerobaculum umeaense DSM 23576.</title>
        <authorList>
            <person name="Kook J.-K."/>
            <person name="Park S.-N."/>
            <person name="Lim Y.K."/>
        </authorList>
    </citation>
    <scope>NUCLEOTIDE SEQUENCE [LARGE SCALE GENOMIC DNA]</scope>
    <source>
        <strain evidence="3">DSM 23576 \ CCUG 58757</strain>
    </source>
</reference>
<keyword evidence="3" id="KW-1185">Reference proteome</keyword>
<protein>
    <submittedName>
        <fullName evidence="2">HIRAN domain-containing protein</fullName>
    </submittedName>
</protein>
<evidence type="ECO:0000313" key="2">
    <source>
        <dbReference type="EMBL" id="AYB00110.1"/>
    </source>
</evidence>
<dbReference type="Pfam" id="PF08797">
    <property type="entry name" value="HIRAN"/>
    <property type="match status" value="1"/>
</dbReference>
<proteinExistence type="predicted"/>
<dbReference type="AlphaFoldDB" id="A0A385Q2Y9"/>
<dbReference type="OrthoDB" id="2988931at2"/>
<feature type="domain" description="HIRAN" evidence="1">
    <location>
        <begin position="4"/>
        <end position="56"/>
    </location>
</feature>
<gene>
    <name evidence="2" type="ORF">D4A81_09240</name>
</gene>
<evidence type="ECO:0000313" key="3">
    <source>
        <dbReference type="Proteomes" id="UP000265562"/>
    </source>
</evidence>
<organism evidence="2 3">
    <name type="scientific">Lachnoanaerobaculum umeaense</name>
    <dbReference type="NCBI Taxonomy" id="617123"/>
    <lineage>
        <taxon>Bacteria</taxon>
        <taxon>Bacillati</taxon>
        <taxon>Bacillota</taxon>
        <taxon>Clostridia</taxon>
        <taxon>Lachnospirales</taxon>
        <taxon>Lachnospiraceae</taxon>
        <taxon>Lachnoanaerobaculum</taxon>
    </lineage>
</organism>
<dbReference type="RefSeq" id="WP_111525862.1">
    <property type="nucleotide sequence ID" value="NZ_CP032364.1"/>
</dbReference>
<name>A0A385Q2Y9_9FIRM</name>
<dbReference type="InterPro" id="IPR014905">
    <property type="entry name" value="HIRAN"/>
</dbReference>
<dbReference type="GO" id="GO:0016818">
    <property type="term" value="F:hydrolase activity, acting on acid anhydrides, in phosphorus-containing anhydrides"/>
    <property type="evidence" value="ECO:0007669"/>
    <property type="project" value="InterPro"/>
</dbReference>
<dbReference type="Gene3D" id="3.30.70.2330">
    <property type="match status" value="1"/>
</dbReference>
<evidence type="ECO:0000259" key="1">
    <source>
        <dbReference type="Pfam" id="PF08797"/>
    </source>
</evidence>
<dbReference type="Proteomes" id="UP000265562">
    <property type="component" value="Chromosome"/>
</dbReference>
<sequence>MDKIFITLTGTRHYFGSEFLEKDMKLTLKKEPDNEYDREAIKILCEGIGKIGYVANSPYTVLGESVSAGRLYDKIGDTASVKVVHKTEKGIICKVTKKSLLDNIS</sequence>